<feature type="transmembrane region" description="Helical" evidence="1">
    <location>
        <begin position="177"/>
        <end position="198"/>
    </location>
</feature>
<evidence type="ECO:0000313" key="2">
    <source>
        <dbReference type="EMBL" id="KIP05077.1"/>
    </source>
</evidence>
<keyword evidence="3" id="KW-1185">Reference proteome</keyword>
<dbReference type="PANTHER" id="PTHR40465">
    <property type="entry name" value="CHROMOSOME 1, WHOLE GENOME SHOTGUN SEQUENCE"/>
    <property type="match status" value="1"/>
</dbReference>
<feature type="transmembrane region" description="Helical" evidence="1">
    <location>
        <begin position="139"/>
        <end position="156"/>
    </location>
</feature>
<dbReference type="AlphaFoldDB" id="A0A0C3S4K8"/>
<dbReference type="EMBL" id="KN840554">
    <property type="protein sequence ID" value="KIP05077.1"/>
    <property type="molecule type" value="Genomic_DNA"/>
</dbReference>
<dbReference type="PANTHER" id="PTHR40465:SF1">
    <property type="entry name" value="DUF6534 DOMAIN-CONTAINING PROTEIN"/>
    <property type="match status" value="1"/>
</dbReference>
<accession>A0A0C3S4K8</accession>
<gene>
    <name evidence="2" type="ORF">PHLGIDRAFT_169220</name>
</gene>
<organism evidence="2 3">
    <name type="scientific">Phlebiopsis gigantea (strain 11061_1 CR5-6)</name>
    <name type="common">White-rot fungus</name>
    <name type="synonym">Peniophora gigantea</name>
    <dbReference type="NCBI Taxonomy" id="745531"/>
    <lineage>
        <taxon>Eukaryota</taxon>
        <taxon>Fungi</taxon>
        <taxon>Dikarya</taxon>
        <taxon>Basidiomycota</taxon>
        <taxon>Agaricomycotina</taxon>
        <taxon>Agaricomycetes</taxon>
        <taxon>Polyporales</taxon>
        <taxon>Phanerochaetaceae</taxon>
        <taxon>Phlebiopsis</taxon>
    </lineage>
</organism>
<sequence length="265" mass="29752">MASLICRVEKPTLHLVSGNKIRCFSDQGFASEYDPSRCTGHPPVGFSYMWSSLSIHPLSRLLVYASYYIAEAVKITRELLAELILAAASVLVSQIYILGKRWTFEDCLVYKLLLCLARLRLEPLLGMSSTAPVVVSDTFLGPCLIGIFLNVGLYGITVAQTQTYYTIFRKDPKWLKIYVAILFIADTMNAVYNATWIYRIVIPNYGKPNASAQLTWCAYVSQSSLVVTEGYVNLCSFSIRTISGWNRCHDGTTVLRTKDPHPHQE</sequence>
<dbReference type="HOGENOM" id="CLU_1050148_0_0_1"/>
<keyword evidence="1" id="KW-0472">Membrane</keyword>
<protein>
    <submittedName>
        <fullName evidence="2">Uncharacterized protein</fullName>
    </submittedName>
</protein>
<name>A0A0C3S4K8_PHLG1</name>
<evidence type="ECO:0000256" key="1">
    <source>
        <dbReference type="SAM" id="Phobius"/>
    </source>
</evidence>
<dbReference type="OrthoDB" id="3183258at2759"/>
<keyword evidence="1" id="KW-0812">Transmembrane</keyword>
<dbReference type="Proteomes" id="UP000053257">
    <property type="component" value="Unassembled WGS sequence"/>
</dbReference>
<dbReference type="STRING" id="745531.A0A0C3S4K8"/>
<evidence type="ECO:0000313" key="3">
    <source>
        <dbReference type="Proteomes" id="UP000053257"/>
    </source>
</evidence>
<proteinExistence type="predicted"/>
<keyword evidence="1" id="KW-1133">Transmembrane helix</keyword>
<reference evidence="2 3" key="1">
    <citation type="journal article" date="2014" name="PLoS Genet.">
        <title>Analysis of the Phlebiopsis gigantea genome, transcriptome and secretome provides insight into its pioneer colonization strategies of wood.</title>
        <authorList>
            <person name="Hori C."/>
            <person name="Ishida T."/>
            <person name="Igarashi K."/>
            <person name="Samejima M."/>
            <person name="Suzuki H."/>
            <person name="Master E."/>
            <person name="Ferreira P."/>
            <person name="Ruiz-Duenas F.J."/>
            <person name="Held B."/>
            <person name="Canessa P."/>
            <person name="Larrondo L.F."/>
            <person name="Schmoll M."/>
            <person name="Druzhinina I.S."/>
            <person name="Kubicek C.P."/>
            <person name="Gaskell J.A."/>
            <person name="Kersten P."/>
            <person name="St John F."/>
            <person name="Glasner J."/>
            <person name="Sabat G."/>
            <person name="Splinter BonDurant S."/>
            <person name="Syed K."/>
            <person name="Yadav J."/>
            <person name="Mgbeahuruike A.C."/>
            <person name="Kovalchuk A."/>
            <person name="Asiegbu F.O."/>
            <person name="Lackner G."/>
            <person name="Hoffmeister D."/>
            <person name="Rencoret J."/>
            <person name="Gutierrez A."/>
            <person name="Sun H."/>
            <person name="Lindquist E."/>
            <person name="Barry K."/>
            <person name="Riley R."/>
            <person name="Grigoriev I.V."/>
            <person name="Henrissat B."/>
            <person name="Kues U."/>
            <person name="Berka R.M."/>
            <person name="Martinez A.T."/>
            <person name="Covert S.F."/>
            <person name="Blanchette R.A."/>
            <person name="Cullen D."/>
        </authorList>
    </citation>
    <scope>NUCLEOTIDE SEQUENCE [LARGE SCALE GENOMIC DNA]</scope>
    <source>
        <strain evidence="2 3">11061_1 CR5-6</strain>
    </source>
</reference>
<feature type="transmembrane region" description="Helical" evidence="1">
    <location>
        <begin position="79"/>
        <end position="99"/>
    </location>
</feature>